<comment type="caution">
    <text evidence="1">The sequence shown here is derived from an EMBL/GenBank/DDBJ whole genome shotgun (WGS) entry which is preliminary data.</text>
</comment>
<protein>
    <recommendedName>
        <fullName evidence="3">MORN repeat protein</fullName>
    </recommendedName>
</protein>
<proteinExistence type="predicted"/>
<dbReference type="Pfam" id="PF07661">
    <property type="entry name" value="MORN_2"/>
    <property type="match status" value="2"/>
</dbReference>
<keyword evidence="2" id="KW-1185">Reference proteome</keyword>
<gene>
    <name evidence="1" type="ORF">V8G58_02095</name>
</gene>
<name>A0ABW7MV60_9FLAO</name>
<dbReference type="Gene3D" id="2.20.110.10">
    <property type="entry name" value="Histone H3 K4-specific methyltransferase SET7/9 N-terminal domain"/>
    <property type="match status" value="1"/>
</dbReference>
<evidence type="ECO:0000313" key="2">
    <source>
        <dbReference type="Proteomes" id="UP001610100"/>
    </source>
</evidence>
<dbReference type="RefSeq" id="WP_344739166.1">
    <property type="nucleotide sequence ID" value="NZ_BAABAY010000001.1"/>
</dbReference>
<dbReference type="InterPro" id="IPR011652">
    <property type="entry name" value="MORN_2"/>
</dbReference>
<evidence type="ECO:0008006" key="3">
    <source>
        <dbReference type="Google" id="ProtNLM"/>
    </source>
</evidence>
<sequence length="267" mass="30675">MSKKVPNLLLVLLCTLSLIHCKNSEETSDEDFMLIPRGSYYTDSFNDIVVYRDSDSNELMDGYYVVGDKFQKWEEFEVKKGILNGDYLVFHSNGEIFSHSIYKNGRLHGKNKVYHLNGAVKTEESYVNGKLYGTTLTYDENGALRTEAKIKNENVVESVTYDAIGEIQSQMFIRNSRKITQHVRAGKVYMESISSTYDNFEAMKFYNEDGSLKAFVRMLEDGEDAYLIELDENENEIKRINLKANPMEAQKFMQSLQTFAGLDTPEI</sequence>
<organism evidence="1 2">
    <name type="scientific">Gaetbulibacter aestuarii</name>
    <dbReference type="NCBI Taxonomy" id="1502358"/>
    <lineage>
        <taxon>Bacteria</taxon>
        <taxon>Pseudomonadati</taxon>
        <taxon>Bacteroidota</taxon>
        <taxon>Flavobacteriia</taxon>
        <taxon>Flavobacteriales</taxon>
        <taxon>Flavobacteriaceae</taxon>
        <taxon>Gaetbulibacter</taxon>
    </lineage>
</organism>
<reference evidence="1 2" key="1">
    <citation type="submission" date="2024-02" db="EMBL/GenBank/DDBJ databases">
        <title>A Gaetbulibacter species isolated from tidal flats and genomic insights of their niches.</title>
        <authorList>
            <person name="Ye Y."/>
        </authorList>
    </citation>
    <scope>NUCLEOTIDE SEQUENCE [LARGE SCALE GENOMIC DNA]</scope>
    <source>
        <strain evidence="1 2">KYW382</strain>
    </source>
</reference>
<evidence type="ECO:0000313" key="1">
    <source>
        <dbReference type="EMBL" id="MFH6770709.1"/>
    </source>
</evidence>
<dbReference type="SUPFAM" id="SSF82185">
    <property type="entry name" value="Histone H3 K4-specific methyltransferase SET7/9 N-terminal domain"/>
    <property type="match status" value="1"/>
</dbReference>
<dbReference type="EMBL" id="JBAWKB010000001">
    <property type="protein sequence ID" value="MFH6770709.1"/>
    <property type="molecule type" value="Genomic_DNA"/>
</dbReference>
<dbReference type="Proteomes" id="UP001610100">
    <property type="component" value="Unassembled WGS sequence"/>
</dbReference>
<accession>A0ABW7MV60</accession>